<gene>
    <name evidence="2" type="ORF">HWI92_20425</name>
</gene>
<name>A0ABX7IAG6_9BACT</name>
<reference evidence="2 3" key="1">
    <citation type="submission" date="2020-06" db="EMBL/GenBank/DDBJ databases">
        <title>Dyadobacter sandarakinus sp. nov., isolated from the soil of the Arctic Yellow River Station.</title>
        <authorList>
            <person name="Zhang Y."/>
            <person name="Peng F."/>
        </authorList>
    </citation>
    <scope>NUCLEOTIDE SEQUENCE [LARGE SCALE GENOMIC DNA]</scope>
    <source>
        <strain evidence="2 3">Q3-56</strain>
    </source>
</reference>
<dbReference type="Pfam" id="PF01841">
    <property type="entry name" value="Transglut_core"/>
    <property type="match status" value="1"/>
</dbReference>
<dbReference type="Gene3D" id="3.10.620.30">
    <property type="match status" value="1"/>
</dbReference>
<dbReference type="Proteomes" id="UP000612680">
    <property type="component" value="Chromosome"/>
</dbReference>
<dbReference type="InterPro" id="IPR038765">
    <property type="entry name" value="Papain-like_cys_pep_sf"/>
</dbReference>
<evidence type="ECO:0000313" key="3">
    <source>
        <dbReference type="Proteomes" id="UP000612680"/>
    </source>
</evidence>
<dbReference type="Pfam" id="PF08379">
    <property type="entry name" value="Bact_transglu_N"/>
    <property type="match status" value="1"/>
</dbReference>
<dbReference type="SUPFAM" id="SSF54001">
    <property type="entry name" value="Cysteine proteinases"/>
    <property type="match status" value="1"/>
</dbReference>
<dbReference type="EMBL" id="CP056775">
    <property type="protein sequence ID" value="QRR03109.1"/>
    <property type="molecule type" value="Genomic_DNA"/>
</dbReference>
<dbReference type="SMART" id="SM00460">
    <property type="entry name" value="TGc"/>
    <property type="match status" value="1"/>
</dbReference>
<dbReference type="PANTHER" id="PTHR33490:SF7">
    <property type="entry name" value="BLR2979 PROTEIN"/>
    <property type="match status" value="1"/>
</dbReference>
<accession>A0ABX7IAG6</accession>
<organism evidence="2 3">
    <name type="scientific">Dyadobacter sandarakinus</name>
    <dbReference type="NCBI Taxonomy" id="2747268"/>
    <lineage>
        <taxon>Bacteria</taxon>
        <taxon>Pseudomonadati</taxon>
        <taxon>Bacteroidota</taxon>
        <taxon>Cytophagia</taxon>
        <taxon>Cytophagales</taxon>
        <taxon>Spirosomataceae</taxon>
        <taxon>Dyadobacter</taxon>
    </lineage>
</organism>
<keyword evidence="3" id="KW-1185">Reference proteome</keyword>
<sequence length="292" mass="32735">MKYRLLHKTEYKYAEPVNNYQSLLCITPRTLPGQLCSSFSMSVTPEPSQIVERTDFYGNTVHYFSLHSPHKKLTVLAESIVERLGEGTGSLFRQSQLTCAAARERVAADRSLRISLMEYMLPSPLVTWNDDIAGFARDCFAEHTLLFDAVHALCRKIYTEFAFVPHFTTVNTPVREVLASRKGVCQDFSHLAIACIRSCGFAARYVSGYLETLPPPGKAKLQGSDASHAWISVYIPDYGWCDFDPTNNMVPGERHIVTAWGRDYSDVPPLKGIIFSYGKHSLSVEVDVIPLS</sequence>
<feature type="domain" description="Transglutaminase-like" evidence="1">
    <location>
        <begin position="177"/>
        <end position="247"/>
    </location>
</feature>
<dbReference type="InterPro" id="IPR013589">
    <property type="entry name" value="Bac_transglu_N"/>
</dbReference>
<evidence type="ECO:0000259" key="1">
    <source>
        <dbReference type="SMART" id="SM00460"/>
    </source>
</evidence>
<dbReference type="InterPro" id="IPR002931">
    <property type="entry name" value="Transglutaminase-like"/>
</dbReference>
<protein>
    <submittedName>
        <fullName evidence="2">Transglutaminase family protein</fullName>
    </submittedName>
</protein>
<proteinExistence type="predicted"/>
<dbReference type="PANTHER" id="PTHR33490">
    <property type="entry name" value="BLR5614 PROTEIN-RELATED"/>
    <property type="match status" value="1"/>
</dbReference>
<evidence type="ECO:0000313" key="2">
    <source>
        <dbReference type="EMBL" id="QRR03109.1"/>
    </source>
</evidence>
<dbReference type="RefSeq" id="WP_204658725.1">
    <property type="nucleotide sequence ID" value="NZ_CP056775.1"/>
</dbReference>